<dbReference type="InterPro" id="IPR050271">
    <property type="entry name" value="UDP-glycosyltransferase"/>
</dbReference>
<evidence type="ECO:0000256" key="1">
    <source>
        <dbReference type="ARBA" id="ARBA00004370"/>
    </source>
</evidence>
<dbReference type="GO" id="GO:0016020">
    <property type="term" value="C:membrane"/>
    <property type="evidence" value="ECO:0007669"/>
    <property type="project" value="UniProtKB-SubCell"/>
</dbReference>
<dbReference type="Gene3D" id="3.40.50.2000">
    <property type="entry name" value="Glycogen Phosphorylase B"/>
    <property type="match status" value="3"/>
</dbReference>
<protein>
    <recommendedName>
        <fullName evidence="3">glucuronosyltransferase</fullName>
        <ecNumber evidence="3">2.4.1.17</ecNumber>
    </recommendedName>
</protein>
<dbReference type="InterPro" id="IPR035595">
    <property type="entry name" value="UDP_glycos_trans_CS"/>
</dbReference>
<feature type="transmembrane region" description="Helical" evidence="9">
    <location>
        <begin position="703"/>
        <end position="727"/>
    </location>
</feature>
<reference evidence="12" key="2">
    <citation type="submission" date="2019-02" db="EMBL/GenBank/DDBJ databases">
        <title>Opniocepnalus argus Var Kimnra genome.</title>
        <authorList>
            <person name="Zhou C."/>
            <person name="Xiao S."/>
        </authorList>
    </citation>
    <scope>NUCLEOTIDE SEQUENCE [LARGE SCALE GENOMIC DNA]</scope>
</reference>
<accession>A0A6G1PZQ7</accession>
<dbReference type="PANTHER" id="PTHR48043">
    <property type="entry name" value="EG:EG0003.4 PROTEIN-RELATED"/>
    <property type="match status" value="1"/>
</dbReference>
<evidence type="ECO:0000256" key="6">
    <source>
        <dbReference type="ARBA" id="ARBA00022692"/>
    </source>
</evidence>
<proteinExistence type="inferred from homology"/>
<dbReference type="AlphaFoldDB" id="A0A6G1PZQ7"/>
<keyword evidence="5 11" id="KW-0808">Transferase</keyword>
<dbReference type="Pfam" id="PF00201">
    <property type="entry name" value="UDPGT"/>
    <property type="match status" value="1"/>
</dbReference>
<evidence type="ECO:0000256" key="4">
    <source>
        <dbReference type="ARBA" id="ARBA00022676"/>
    </source>
</evidence>
<dbReference type="EMBL" id="CM015722">
    <property type="protein sequence ID" value="KAF3695488.1"/>
    <property type="molecule type" value="Genomic_DNA"/>
</dbReference>
<sequence length="747" mass="86466">MELGQRVSACVLLVLCVTCSADGGNILVWYTEGSHWINMKPVLDNLIDRGHTVTVLVPSVSMYMNNNETTRFHYEPFNVSFSIEAMEKHLEEFLHFFMYEMKQMNYLQIYIRAMDLMKNNLYFSLKYLDSVVKSDTIMKKLKEGKYDLLLADPIYPGSDLTAEMLGIPLVFTLRFSLGNNWERHCGQLPSPPSFVPAALSKLTDKMDFSERLWNFLFYAVQDIVLDNTYWKVLDKYYSEIKGSHWINLKPVLDTLTDRGHQVTVLVPSVSIYMSSNETSRFRYEPFNVSFSMEAMEKYFEEFLHFSMYEMDQMNYLQIYIRFIELMKSEMHFSLKVLDGVLKSDTIMKKLKEGNYDLLLADPLYPGSDLAADILNIPLVFSLRFSLAHNWERHCGQLPAPPSFVPAAMSKLTDKMDFSERLWNFLFYAVQDIVLDNIFWKVLDKYYSEIKGTPTSACERMSRADIWLMRTYWDFDFPRPFLPNFKFVGGIHCRPAKPLPDDMEEFVQSSGDDGIVVFTLGTLINNITTEKANLIASALAKIPQKVLWRYRGEKPESLGANTRIYDWIPQNDLLGHPKTRAFISHGGTNGIYEAIYHGVPMVGIPMFADQPENMVHMKSKGAAVIVDLKSMTTEHLRDAVNTVINIKSYKENAMRLSSIYHDRPISPLDEAVFWIEFTMRNKGAKHLKVQAHELTWYQYHSLDVLVFLFAVALLLIMLLIKTCGLCFWRCCLRMRKTRGKAGKWQKVN</sequence>
<keyword evidence="7 9" id="KW-1133">Transmembrane helix</keyword>
<evidence type="ECO:0000256" key="10">
    <source>
        <dbReference type="SAM" id="SignalP"/>
    </source>
</evidence>
<evidence type="ECO:0000256" key="7">
    <source>
        <dbReference type="ARBA" id="ARBA00022989"/>
    </source>
</evidence>
<comment type="subcellular location">
    <subcellularLocation>
        <location evidence="1">Membrane</location>
    </subcellularLocation>
</comment>
<dbReference type="EC" id="2.4.1.17" evidence="3"/>
<organism evidence="11 12">
    <name type="scientific">Channa argus</name>
    <name type="common">Northern snakehead</name>
    <name type="synonym">Ophicephalus argus</name>
    <dbReference type="NCBI Taxonomy" id="215402"/>
    <lineage>
        <taxon>Eukaryota</taxon>
        <taxon>Metazoa</taxon>
        <taxon>Chordata</taxon>
        <taxon>Craniata</taxon>
        <taxon>Vertebrata</taxon>
        <taxon>Euteleostomi</taxon>
        <taxon>Actinopterygii</taxon>
        <taxon>Neopterygii</taxon>
        <taxon>Teleostei</taxon>
        <taxon>Neoteleostei</taxon>
        <taxon>Acanthomorphata</taxon>
        <taxon>Anabantaria</taxon>
        <taxon>Anabantiformes</taxon>
        <taxon>Channoidei</taxon>
        <taxon>Channidae</taxon>
        <taxon>Channa</taxon>
    </lineage>
</organism>
<evidence type="ECO:0000256" key="5">
    <source>
        <dbReference type="ARBA" id="ARBA00022679"/>
    </source>
</evidence>
<gene>
    <name evidence="11" type="ORF">EXN66_Car011164</name>
</gene>
<dbReference type="CDD" id="cd03784">
    <property type="entry name" value="GT1_Gtf-like"/>
    <property type="match status" value="1"/>
</dbReference>
<feature type="signal peptide" evidence="10">
    <location>
        <begin position="1"/>
        <end position="23"/>
    </location>
</feature>
<keyword evidence="4" id="KW-0328">Glycosyltransferase</keyword>
<evidence type="ECO:0000256" key="2">
    <source>
        <dbReference type="ARBA" id="ARBA00009995"/>
    </source>
</evidence>
<evidence type="ECO:0000256" key="3">
    <source>
        <dbReference type="ARBA" id="ARBA00012544"/>
    </source>
</evidence>
<dbReference type="Proteomes" id="UP000503349">
    <property type="component" value="Chromosome 11"/>
</dbReference>
<keyword evidence="8 9" id="KW-0472">Membrane</keyword>
<dbReference type="FunFam" id="3.40.50.2000:FF:000001">
    <property type="entry name" value="UDP-glucuronosyltransferase"/>
    <property type="match status" value="1"/>
</dbReference>
<comment type="similarity">
    <text evidence="2">Belongs to the UDP-glycosyltransferase family.</text>
</comment>
<dbReference type="FunFam" id="3.40.50.2000:FF:000081">
    <property type="entry name" value="UDP-glucuronosyltransferase 2A2"/>
    <property type="match status" value="2"/>
</dbReference>
<keyword evidence="12" id="KW-1185">Reference proteome</keyword>
<dbReference type="GO" id="GO:0015020">
    <property type="term" value="F:glucuronosyltransferase activity"/>
    <property type="evidence" value="ECO:0007669"/>
    <property type="project" value="UniProtKB-EC"/>
</dbReference>
<reference evidence="11 12" key="1">
    <citation type="submission" date="2019-02" db="EMBL/GenBank/DDBJ databases">
        <title>Opniocepnalus argus genome.</title>
        <authorList>
            <person name="Zhou C."/>
            <person name="Xiao S."/>
        </authorList>
    </citation>
    <scope>NUCLEOTIDE SEQUENCE [LARGE SCALE GENOMIC DNA]</scope>
    <source>
        <strain evidence="11">OARG1902GOOAL</strain>
        <tissue evidence="11">Muscle</tissue>
    </source>
</reference>
<keyword evidence="6 9" id="KW-0812">Transmembrane</keyword>
<dbReference type="PANTHER" id="PTHR48043:SF140">
    <property type="entry name" value="UDP-GLUCURONOSYLTRANSFERASE 2A1"/>
    <property type="match status" value="1"/>
</dbReference>
<feature type="chain" id="PRO_5026077799" description="glucuronosyltransferase" evidence="10">
    <location>
        <begin position="24"/>
        <end position="747"/>
    </location>
</feature>
<dbReference type="PROSITE" id="PS00375">
    <property type="entry name" value="UDPGT"/>
    <property type="match status" value="1"/>
</dbReference>
<dbReference type="SUPFAM" id="SSF53756">
    <property type="entry name" value="UDP-Glycosyltransferase/glycogen phosphorylase"/>
    <property type="match status" value="2"/>
</dbReference>
<evidence type="ECO:0000313" key="11">
    <source>
        <dbReference type="EMBL" id="KAF3695488.1"/>
    </source>
</evidence>
<name>A0A6G1PZQ7_CHAAH</name>
<dbReference type="InterPro" id="IPR002213">
    <property type="entry name" value="UDP_glucos_trans"/>
</dbReference>
<evidence type="ECO:0000256" key="8">
    <source>
        <dbReference type="ARBA" id="ARBA00023136"/>
    </source>
</evidence>
<evidence type="ECO:0000313" key="12">
    <source>
        <dbReference type="Proteomes" id="UP000503349"/>
    </source>
</evidence>
<keyword evidence="10" id="KW-0732">Signal</keyword>
<evidence type="ECO:0000256" key="9">
    <source>
        <dbReference type="SAM" id="Phobius"/>
    </source>
</evidence>